<evidence type="ECO:0000256" key="1">
    <source>
        <dbReference type="SAM" id="SignalP"/>
    </source>
</evidence>
<feature type="chain" id="PRO_5042045595" evidence="1">
    <location>
        <begin position="34"/>
        <end position="61"/>
    </location>
</feature>
<comment type="caution">
    <text evidence="2">The sequence shown here is derived from an EMBL/GenBank/DDBJ whole genome shotgun (WGS) entry which is preliminary data.</text>
</comment>
<keyword evidence="1" id="KW-0732">Signal</keyword>
<dbReference type="AlphaFoldDB" id="A0AAE3AHC1"/>
<feature type="signal peptide" evidence="1">
    <location>
        <begin position="1"/>
        <end position="33"/>
    </location>
</feature>
<organism evidence="2 3">
    <name type="scientific">Brotocaccenecus cirricatena</name>
    <dbReference type="NCBI Taxonomy" id="3064195"/>
    <lineage>
        <taxon>Bacteria</taxon>
        <taxon>Bacillati</taxon>
        <taxon>Bacillota</taxon>
        <taxon>Clostridia</taxon>
        <taxon>Eubacteriales</taxon>
        <taxon>Oscillospiraceae</taxon>
        <taxon>Brotocaccenecus</taxon>
    </lineage>
</organism>
<reference evidence="2" key="1">
    <citation type="submission" date="2021-10" db="EMBL/GenBank/DDBJ databases">
        <title>Anaerobic single-cell dispensing facilitates the cultivation of human gut bacteria.</title>
        <authorList>
            <person name="Afrizal A."/>
        </authorList>
    </citation>
    <scope>NUCLEOTIDE SEQUENCE</scope>
    <source>
        <strain evidence="2">CLA-AA-H272</strain>
    </source>
</reference>
<sequence length="61" mass="6413">MRENTSVHRLLRRALSLCLAVVLTVSLCVPALAANGDQENGGVVGVAPDAQIFSMQVFGCI</sequence>
<protein>
    <submittedName>
        <fullName evidence="2">Uncharacterized protein</fullName>
    </submittedName>
</protein>
<dbReference type="EMBL" id="JAJEPW010000115">
    <property type="protein sequence ID" value="MCC2131158.1"/>
    <property type="molecule type" value="Genomic_DNA"/>
</dbReference>
<accession>A0AAE3AHC1</accession>
<evidence type="ECO:0000313" key="2">
    <source>
        <dbReference type="EMBL" id="MCC2131158.1"/>
    </source>
</evidence>
<keyword evidence="3" id="KW-1185">Reference proteome</keyword>
<evidence type="ECO:0000313" key="3">
    <source>
        <dbReference type="Proteomes" id="UP001199319"/>
    </source>
</evidence>
<dbReference type="RefSeq" id="WP_302930263.1">
    <property type="nucleotide sequence ID" value="NZ_JAJEPW010000115.1"/>
</dbReference>
<gene>
    <name evidence="2" type="ORF">LKD37_16945</name>
</gene>
<dbReference type="Proteomes" id="UP001199319">
    <property type="component" value="Unassembled WGS sequence"/>
</dbReference>
<name>A0AAE3AHC1_9FIRM</name>
<proteinExistence type="predicted"/>